<sequence>VEGVAAQAQQAPTPEPPKPKGTLPKGF</sequence>
<feature type="non-terminal residue" evidence="2">
    <location>
        <position position="1"/>
    </location>
</feature>
<feature type="region of interest" description="Disordered" evidence="1">
    <location>
        <begin position="1"/>
        <end position="27"/>
    </location>
</feature>
<proteinExistence type="predicted"/>
<protein>
    <submittedName>
        <fullName evidence="2">Uncharacterized protein</fullName>
    </submittedName>
</protein>
<evidence type="ECO:0000313" key="3">
    <source>
        <dbReference type="Proteomes" id="UP000028059"/>
    </source>
</evidence>
<name>A0A081RKW4_9ARCH</name>
<keyword evidence="3" id="KW-1185">Reference proteome</keyword>
<evidence type="ECO:0000256" key="1">
    <source>
        <dbReference type="SAM" id="MobiDB-lite"/>
    </source>
</evidence>
<organism evidence="2 3">
    <name type="scientific">Marine Group I thaumarchaeote SCGC AAA799-N04</name>
    <dbReference type="NCBI Taxonomy" id="1502293"/>
    <lineage>
        <taxon>Archaea</taxon>
        <taxon>Nitrososphaerota</taxon>
        <taxon>Marine Group I</taxon>
    </lineage>
</organism>
<dbReference type="EMBL" id="JOKN01000057">
    <property type="protein sequence ID" value="KEQ55837.1"/>
    <property type="molecule type" value="Genomic_DNA"/>
</dbReference>
<dbReference type="Proteomes" id="UP000028059">
    <property type="component" value="Unassembled WGS sequence"/>
</dbReference>
<dbReference type="AlphaFoldDB" id="A0A081RKW4"/>
<feature type="compositionally biased region" description="Low complexity" evidence="1">
    <location>
        <begin position="1"/>
        <end position="12"/>
    </location>
</feature>
<gene>
    <name evidence="2" type="ORF">AAA799N04_01777</name>
</gene>
<comment type="caution">
    <text evidence="2">The sequence shown here is derived from an EMBL/GenBank/DDBJ whole genome shotgun (WGS) entry which is preliminary data.</text>
</comment>
<accession>A0A081RKW4</accession>
<evidence type="ECO:0000313" key="2">
    <source>
        <dbReference type="EMBL" id="KEQ55837.1"/>
    </source>
</evidence>
<reference evidence="2 3" key="1">
    <citation type="submission" date="2014-06" db="EMBL/GenBank/DDBJ databases">
        <authorList>
            <person name="Ngugi D.K."/>
            <person name="Blom J."/>
            <person name="Alam I."/>
            <person name="Rashid M."/>
            <person name="Ba Alawi W."/>
            <person name="Zhang G."/>
            <person name="Hikmawan T."/>
            <person name="Guan Y."/>
            <person name="Antunes A."/>
            <person name="Siam R."/>
            <person name="ElDorry H."/>
            <person name="Bajic V."/>
            <person name="Stingl U."/>
        </authorList>
    </citation>
    <scope>NUCLEOTIDE SEQUENCE [LARGE SCALE GENOMIC DNA]</scope>
    <source>
        <strain evidence="2">SCGC AAA799-N04</strain>
    </source>
</reference>